<comment type="caution">
    <text evidence="1">The sequence shown here is derived from an EMBL/GenBank/DDBJ whole genome shotgun (WGS) entry which is preliminary data.</text>
</comment>
<organism evidence="1 2">
    <name type="scientific">Parabacteroides distasonis</name>
    <dbReference type="NCBI Taxonomy" id="823"/>
    <lineage>
        <taxon>Bacteria</taxon>
        <taxon>Pseudomonadati</taxon>
        <taxon>Bacteroidota</taxon>
        <taxon>Bacteroidia</taxon>
        <taxon>Bacteroidales</taxon>
        <taxon>Tannerellaceae</taxon>
        <taxon>Parabacteroides</taxon>
    </lineage>
</organism>
<proteinExistence type="predicted"/>
<evidence type="ECO:0000313" key="1">
    <source>
        <dbReference type="EMBL" id="MRY60851.1"/>
    </source>
</evidence>
<dbReference type="RefSeq" id="WP_154398460.1">
    <property type="nucleotide sequence ID" value="NZ_WKLT01000202.1"/>
</dbReference>
<dbReference type="AlphaFoldDB" id="A0A7K0GPM1"/>
<name>A0A7K0GPM1_PARDI</name>
<accession>A0A7K0GPM1</accession>
<reference evidence="1 2" key="1">
    <citation type="journal article" date="2019" name="Nat. Med.">
        <title>A library of human gut bacterial isolates paired with longitudinal multiomics data enables mechanistic microbiome research.</title>
        <authorList>
            <person name="Poyet M."/>
            <person name="Groussin M."/>
            <person name="Gibbons S.M."/>
            <person name="Avila-Pacheco J."/>
            <person name="Jiang X."/>
            <person name="Kearney S.M."/>
            <person name="Perrotta A.R."/>
            <person name="Berdy B."/>
            <person name="Zhao S."/>
            <person name="Lieberman T.D."/>
            <person name="Swanson P.K."/>
            <person name="Smith M."/>
            <person name="Roesemann S."/>
            <person name="Alexander J.E."/>
            <person name="Rich S.A."/>
            <person name="Livny J."/>
            <person name="Vlamakis H."/>
            <person name="Clish C."/>
            <person name="Bullock K."/>
            <person name="Deik A."/>
            <person name="Scott J."/>
            <person name="Pierce K.A."/>
            <person name="Xavier R.J."/>
            <person name="Alm E.J."/>
        </authorList>
    </citation>
    <scope>NUCLEOTIDE SEQUENCE [LARGE SCALE GENOMIC DNA]</scope>
    <source>
        <strain evidence="1 2">BIOML-A41</strain>
    </source>
</reference>
<dbReference type="Proteomes" id="UP000463337">
    <property type="component" value="Unassembled WGS sequence"/>
</dbReference>
<sequence length="117" mass="13875">MVLPSQYSAINTLDEFLHTVLKAYPDVETVVDKIVDGQSNEFKGFHHFSVLDHVTTIHVRQQGKIWQINRSSNIRNTAGYERYVKALWDVEELQYDERIVTYKCFIDEWLPWQTIRT</sequence>
<gene>
    <name evidence="1" type="ORF">GKD59_23865</name>
</gene>
<dbReference type="EMBL" id="WKLT01000202">
    <property type="protein sequence ID" value="MRY60851.1"/>
    <property type="molecule type" value="Genomic_DNA"/>
</dbReference>
<evidence type="ECO:0000313" key="2">
    <source>
        <dbReference type="Proteomes" id="UP000463337"/>
    </source>
</evidence>
<protein>
    <submittedName>
        <fullName evidence="1">Uncharacterized protein</fullName>
    </submittedName>
</protein>